<proteinExistence type="inferred from homology"/>
<dbReference type="InterPro" id="IPR004294">
    <property type="entry name" value="Carotenoid_Oase"/>
</dbReference>
<organism evidence="6 7">
    <name type="scientific">Tomitella cavernea</name>
    <dbReference type="NCBI Taxonomy" id="1387982"/>
    <lineage>
        <taxon>Bacteria</taxon>
        <taxon>Bacillati</taxon>
        <taxon>Actinomycetota</taxon>
        <taxon>Actinomycetes</taxon>
        <taxon>Mycobacteriales</taxon>
        <taxon>Tomitella</taxon>
    </lineage>
</organism>
<evidence type="ECO:0000313" key="6">
    <source>
        <dbReference type="EMBL" id="GAA4822266.1"/>
    </source>
</evidence>
<keyword evidence="3 5" id="KW-0560">Oxidoreductase</keyword>
<keyword evidence="7" id="KW-1185">Reference proteome</keyword>
<keyword evidence="4 5" id="KW-0408">Iron</keyword>
<reference evidence="7" key="1">
    <citation type="journal article" date="2019" name="Int. J. Syst. Evol. Microbiol.">
        <title>The Global Catalogue of Microorganisms (GCM) 10K type strain sequencing project: providing services to taxonomists for standard genome sequencing and annotation.</title>
        <authorList>
            <consortium name="The Broad Institute Genomics Platform"/>
            <consortium name="The Broad Institute Genome Sequencing Center for Infectious Disease"/>
            <person name="Wu L."/>
            <person name="Ma J."/>
        </authorList>
    </citation>
    <scope>NUCLEOTIDE SEQUENCE [LARGE SCALE GENOMIC DNA]</scope>
    <source>
        <strain evidence="7">JCM 18542</strain>
    </source>
</reference>
<protein>
    <recommendedName>
        <fullName evidence="5">Dioxygenase</fullName>
        <ecNumber evidence="5">1.13.11.-</ecNumber>
    </recommendedName>
</protein>
<evidence type="ECO:0000256" key="4">
    <source>
        <dbReference type="ARBA" id="ARBA00023004"/>
    </source>
</evidence>
<dbReference type="EC" id="1.13.11.-" evidence="5"/>
<dbReference type="PANTHER" id="PTHR10543">
    <property type="entry name" value="BETA-CAROTENE DIOXYGENASE"/>
    <property type="match status" value="1"/>
</dbReference>
<accession>A0ABP9D069</accession>
<evidence type="ECO:0000256" key="1">
    <source>
        <dbReference type="ARBA" id="ARBA00006787"/>
    </source>
</evidence>
<comment type="caution">
    <text evidence="6">The sequence shown here is derived from an EMBL/GenBank/DDBJ whole genome shotgun (WGS) entry which is preliminary data.</text>
</comment>
<comment type="cofactor">
    <cofactor evidence="5">
        <name>Fe(2+)</name>
        <dbReference type="ChEBI" id="CHEBI:29033"/>
    </cofactor>
    <text evidence="5">Binds 1 Fe(2+) ion per subunit.</text>
</comment>
<evidence type="ECO:0000256" key="3">
    <source>
        <dbReference type="ARBA" id="ARBA00023002"/>
    </source>
</evidence>
<dbReference type="Pfam" id="PF03055">
    <property type="entry name" value="RPE65"/>
    <property type="match status" value="1"/>
</dbReference>
<dbReference type="EMBL" id="BAABKQ010000001">
    <property type="protein sequence ID" value="GAA4822266.1"/>
    <property type="molecule type" value="Genomic_DNA"/>
</dbReference>
<keyword evidence="2 5" id="KW-0479">Metal-binding</keyword>
<evidence type="ECO:0000313" key="7">
    <source>
        <dbReference type="Proteomes" id="UP001500839"/>
    </source>
</evidence>
<keyword evidence="5" id="KW-0223">Dioxygenase</keyword>
<dbReference type="Proteomes" id="UP001500839">
    <property type="component" value="Unassembled WGS sequence"/>
</dbReference>
<name>A0ABP9D069_9ACTN</name>
<evidence type="ECO:0000256" key="2">
    <source>
        <dbReference type="ARBA" id="ARBA00022723"/>
    </source>
</evidence>
<evidence type="ECO:0000256" key="5">
    <source>
        <dbReference type="RuleBase" id="RU364048"/>
    </source>
</evidence>
<dbReference type="RefSeq" id="WP_345602787.1">
    <property type="nucleotide sequence ID" value="NZ_BAABKQ010000001.1"/>
</dbReference>
<sequence length="468" mass="50744">MTAFDELPSPVDPATNPHLRGVFEPQRAEIDSAELEVQGELPTTLRGSYLRNGPNMRFDPIGSYLYPIDGDAMVHRIELDGVGARYRNAFVRTPALVAEEAAGRALWPGIMTLYRPGPEVVGDDLAYSDRDLPDINVVRHGGRLLALAESAPPFRLDPADLRTVCKETFDGVVPAGLTAHPKVDPATGEMFSFCYSLEAPYLTWTAIGRDGVPTRPVTAVDGLDVPVMIHDMALTATYLVVPVCPLVFDIGAAMTGGSVLQWRPRMGARIALIPRDGAPVRWCSDEAFWMWHTANAYDAGDGTVVLDYVQWDHPGVVIGAQEPAASTLVRAVLDPATGRMTRTELADGTMEFPRIDDRLIGRPHRQVATVGESAGSDLVGGDADLLRWYDLDTGAGVTWGDAALSFGEPVHLPAGDGAHYWGSIVTDRSDRTSWFYVFDGEEPHAGPRARVRLPHRVPAGLHGAWLPG</sequence>
<dbReference type="PANTHER" id="PTHR10543:SF89">
    <property type="entry name" value="CAROTENOID 9,10(9',10')-CLEAVAGE DIOXYGENASE 1"/>
    <property type="match status" value="1"/>
</dbReference>
<comment type="similarity">
    <text evidence="1 5">Belongs to the carotenoid oxygenase family.</text>
</comment>
<gene>
    <name evidence="6" type="ORF">GCM10023353_33390</name>
</gene>